<sequence>MVSQKQHLEMSGRMESANLTVLPPLYSTAMEPPPPAASHNTAKSLQFAPPLVVFSNRRT</sequence>
<reference evidence="2" key="1">
    <citation type="submission" date="2001-06" db="EMBL/GenBank/DDBJ databases">
        <authorList>
            <person name="Ghedin E."/>
            <person name="Blandin G."/>
            <person name="Bartholomeu D."/>
            <person name="Caler E."/>
            <person name="Haas B."/>
            <person name="Hannick L."/>
            <person name="Shallom J."/>
            <person name="Hou L."/>
            <person name="Djikeng A."/>
            <person name="Feldblyum T."/>
            <person name="Hostetler J."/>
            <person name="Johnson J."/>
            <person name="Jones K."/>
            <person name="Koo H.L."/>
            <person name="Larkin C."/>
            <person name="Pai G."/>
            <person name="Peterson J."/>
            <person name="Khalak H.G."/>
            <person name="Salzberg S."/>
            <person name="Simpson A.J."/>
            <person name="Tallon L."/>
            <person name="Van Aken S."/>
            <person name="Wanless D."/>
            <person name="White O."/>
            <person name="Wortman J."/>
            <person name="Fraser C.M."/>
            <person name="El-Sayed N.M.A."/>
        </authorList>
    </citation>
    <scope>NUCLEOTIDE SEQUENCE</scope>
    <source>
        <strain evidence="2">GUTat10.1</strain>
    </source>
</reference>
<accession>Q581M3</accession>
<evidence type="ECO:0000313" key="2">
    <source>
        <dbReference type="EMBL" id="AAX80090.1"/>
    </source>
</evidence>
<organism evidence="2">
    <name type="scientific">Trypanosoma brucei</name>
    <dbReference type="NCBI Taxonomy" id="5691"/>
    <lineage>
        <taxon>Eukaryota</taxon>
        <taxon>Discoba</taxon>
        <taxon>Euglenozoa</taxon>
        <taxon>Kinetoplastea</taxon>
        <taxon>Metakinetoplastina</taxon>
        <taxon>Trypanosomatida</taxon>
        <taxon>Trypanosomatidae</taxon>
        <taxon>Trypanosoma</taxon>
    </lineage>
</organism>
<protein>
    <submittedName>
        <fullName evidence="2">Uncharacterized protein</fullName>
    </submittedName>
</protein>
<dbReference type="EMBL" id="AC091781">
    <property type="protein sequence ID" value="AAX80093.1"/>
    <property type="molecule type" value="Genomic_DNA"/>
</dbReference>
<dbReference type="EMBL" id="AC091781">
    <property type="protein sequence ID" value="AAX80087.1"/>
    <property type="molecule type" value="Genomic_DNA"/>
</dbReference>
<reference evidence="2" key="3">
    <citation type="submission" date="2005-04" db="EMBL/GenBank/DDBJ databases">
        <authorList>
            <person name="Haas B."/>
            <person name="Blandin G."/>
            <person name="El-Sayed N."/>
        </authorList>
    </citation>
    <scope>NUCLEOTIDE SEQUENCE</scope>
    <source>
        <strain evidence="2">GUTat10.1</strain>
    </source>
</reference>
<dbReference type="AlphaFoldDB" id="Q581M3"/>
<proteinExistence type="predicted"/>
<gene>
    <name evidence="1" type="ORF">Tb04.30K5.280</name>
    <name evidence="2" type="ORF">Tb04.30K5.320</name>
    <name evidence="3" type="ORF">Tb04.30K5.350</name>
</gene>
<name>Q581M3_9TRYP</name>
<evidence type="ECO:0000313" key="3">
    <source>
        <dbReference type="EMBL" id="AAX80093.1"/>
    </source>
</evidence>
<dbReference type="EMBL" id="AC091781">
    <property type="protein sequence ID" value="AAX80090.1"/>
    <property type="molecule type" value="Genomic_DNA"/>
</dbReference>
<reference evidence="2" key="2">
    <citation type="submission" date="2002-04" db="EMBL/GenBank/DDBJ databases">
        <authorList>
            <person name="El-Sayed N.M."/>
            <person name="Khalak H."/>
            <person name="Adams M.D."/>
        </authorList>
    </citation>
    <scope>NUCLEOTIDE SEQUENCE</scope>
    <source>
        <strain evidence="2">GUTat10.1</strain>
    </source>
</reference>
<evidence type="ECO:0000313" key="1">
    <source>
        <dbReference type="EMBL" id="AAX80087.1"/>
    </source>
</evidence>